<sequence>MLGARLPDTRLSVGPLRSDTQARIGGWTRRWHVEARGTPLFVSSSNTRARVGNTQHSALASRPDTQARVRESRHSGFVDRSDTPRRVGGGAFALGRRGGHSGVCRRRAALALVGRPDTPGRVRDTRHALSELPRPAAAKPQAPIRSGTTLLLAPKPRSARRRLASRRQDRRGSV</sequence>
<reference evidence="2 3" key="1">
    <citation type="journal article" date="2007" name="Nat. Biotechnol.">
        <title>Complete genome sequence of the erythromycin-producing bacterium Saccharopolyspora erythraea NRRL23338.</title>
        <authorList>
            <person name="Oliynyk M."/>
            <person name="Samborskyy M."/>
            <person name="Lester J.B."/>
            <person name="Mironenko T."/>
            <person name="Scott N."/>
            <person name="Dickens S."/>
            <person name="Haydock S.F."/>
            <person name="Leadlay P.F."/>
        </authorList>
    </citation>
    <scope>NUCLEOTIDE SEQUENCE [LARGE SCALE GENOMIC DNA]</scope>
    <source>
        <strain evidence="3">ATCC 11635 / DSM 40517 / JCM 4748 / NBRC 13426 / NCIMB 8594 / NRRL 2338</strain>
    </source>
</reference>
<gene>
    <name evidence="2" type="ordered locus">SACE_0896</name>
</gene>
<evidence type="ECO:0000256" key="1">
    <source>
        <dbReference type="SAM" id="MobiDB-lite"/>
    </source>
</evidence>
<dbReference type="KEGG" id="sen:SACE_0896"/>
<evidence type="ECO:0000313" key="3">
    <source>
        <dbReference type="Proteomes" id="UP000006728"/>
    </source>
</evidence>
<accession>A4F855</accession>
<feature type="region of interest" description="Disordered" evidence="1">
    <location>
        <begin position="132"/>
        <end position="174"/>
    </location>
</feature>
<protein>
    <submittedName>
        <fullName evidence="2">Uncharacterized protein</fullName>
    </submittedName>
</protein>
<dbReference type="HOGENOM" id="CLU_1538957_0_0_11"/>
<feature type="region of interest" description="Disordered" evidence="1">
    <location>
        <begin position="62"/>
        <end position="84"/>
    </location>
</feature>
<dbReference type="EMBL" id="AM420293">
    <property type="protein sequence ID" value="CAM00230.1"/>
    <property type="molecule type" value="Genomic_DNA"/>
</dbReference>
<proteinExistence type="predicted"/>
<dbReference type="Proteomes" id="UP000006728">
    <property type="component" value="Chromosome"/>
</dbReference>
<dbReference type="AlphaFoldDB" id="A4F855"/>
<evidence type="ECO:0000313" key="2">
    <source>
        <dbReference type="EMBL" id="CAM00230.1"/>
    </source>
</evidence>
<organism evidence="2 3">
    <name type="scientific">Saccharopolyspora erythraea (strain ATCC 11635 / DSM 40517 / JCM 4748 / NBRC 13426 / NCIMB 8594 / NRRL 2338)</name>
    <dbReference type="NCBI Taxonomy" id="405948"/>
    <lineage>
        <taxon>Bacteria</taxon>
        <taxon>Bacillati</taxon>
        <taxon>Actinomycetota</taxon>
        <taxon>Actinomycetes</taxon>
        <taxon>Pseudonocardiales</taxon>
        <taxon>Pseudonocardiaceae</taxon>
        <taxon>Saccharopolyspora</taxon>
    </lineage>
</organism>
<feature type="compositionally biased region" description="Basic and acidic residues" evidence="1">
    <location>
        <begin position="65"/>
        <end position="84"/>
    </location>
</feature>
<keyword evidence="3" id="KW-1185">Reference proteome</keyword>
<name>A4F855_SACEN</name>